<name>A0A4Y3KW07_9CELL</name>
<dbReference type="AlphaFoldDB" id="A0A4Y3KW07"/>
<dbReference type="EMBL" id="BJLR01000016">
    <property type="protein sequence ID" value="GEA87624.1"/>
    <property type="molecule type" value="Genomic_DNA"/>
</dbReference>
<gene>
    <name evidence="2" type="ORF">CCE01nite_15730</name>
</gene>
<keyword evidence="3" id="KW-1185">Reference proteome</keyword>
<organism evidence="2 3">
    <name type="scientific">Cellulomonas cellasea</name>
    <dbReference type="NCBI Taxonomy" id="43670"/>
    <lineage>
        <taxon>Bacteria</taxon>
        <taxon>Bacillati</taxon>
        <taxon>Actinomycetota</taxon>
        <taxon>Actinomycetes</taxon>
        <taxon>Micrococcales</taxon>
        <taxon>Cellulomonadaceae</taxon>
        <taxon>Cellulomonas</taxon>
    </lineage>
</organism>
<proteinExistence type="predicted"/>
<comment type="caution">
    <text evidence="2">The sequence shown here is derived from an EMBL/GenBank/DDBJ whole genome shotgun (WGS) entry which is preliminary data.</text>
</comment>
<feature type="compositionally biased region" description="Low complexity" evidence="1">
    <location>
        <begin position="20"/>
        <end position="30"/>
    </location>
</feature>
<evidence type="ECO:0000313" key="3">
    <source>
        <dbReference type="Proteomes" id="UP000317046"/>
    </source>
</evidence>
<evidence type="ECO:0000256" key="1">
    <source>
        <dbReference type="SAM" id="MobiDB-lite"/>
    </source>
</evidence>
<accession>A0A4Y3KW07</accession>
<sequence length="93" mass="10437">MSAVRPDDAWAGARPRPRSTRVAARPATARRTYDETRFMTVLPQVTATPRVRGPGPTTTAPEVVRALSRRHERIYRTSRDVKGRMARQGVNIP</sequence>
<evidence type="ECO:0000313" key="2">
    <source>
        <dbReference type="EMBL" id="GEA87624.1"/>
    </source>
</evidence>
<protein>
    <submittedName>
        <fullName evidence="2">Uncharacterized protein</fullName>
    </submittedName>
</protein>
<dbReference type="Proteomes" id="UP000317046">
    <property type="component" value="Unassembled WGS sequence"/>
</dbReference>
<feature type="region of interest" description="Disordered" evidence="1">
    <location>
        <begin position="1"/>
        <end position="31"/>
    </location>
</feature>
<reference evidence="2" key="1">
    <citation type="submission" date="2019-06" db="EMBL/GenBank/DDBJ databases">
        <title>Whole genome shotgun sequence of Cellulomonas cellasea NBRC 3753.</title>
        <authorList>
            <person name="Hosoyama A."/>
            <person name="Uohara A."/>
            <person name="Ohji S."/>
            <person name="Ichikawa N."/>
        </authorList>
    </citation>
    <scope>NUCLEOTIDE SEQUENCE [LARGE SCALE GENOMIC DNA]</scope>
    <source>
        <strain evidence="2">NBRC 3753</strain>
    </source>
</reference>